<reference evidence="1 2" key="1">
    <citation type="submission" date="2015-01" db="EMBL/GenBank/DDBJ databases">
        <title>Evolution of Trichinella species and genotypes.</title>
        <authorList>
            <person name="Korhonen P.K."/>
            <person name="Edoardo P."/>
            <person name="Giuseppe L.R."/>
            <person name="Gasser R.B."/>
        </authorList>
    </citation>
    <scope>NUCLEOTIDE SEQUENCE [LARGE SCALE GENOMIC DNA]</scope>
    <source>
        <strain evidence="1">ISS588</strain>
    </source>
</reference>
<name>A0A0V1IW99_TRIPS</name>
<keyword evidence="2" id="KW-1185">Reference proteome</keyword>
<dbReference type="Proteomes" id="UP000054805">
    <property type="component" value="Unassembled WGS sequence"/>
</dbReference>
<evidence type="ECO:0000313" key="1">
    <source>
        <dbReference type="EMBL" id="KRZ26936.1"/>
    </source>
</evidence>
<dbReference type="AlphaFoldDB" id="A0A0V1IW99"/>
<accession>A0A0V1IW99</accession>
<organism evidence="1 2">
    <name type="scientific">Trichinella pseudospiralis</name>
    <name type="common">Parasitic roundworm</name>
    <dbReference type="NCBI Taxonomy" id="6337"/>
    <lineage>
        <taxon>Eukaryota</taxon>
        <taxon>Metazoa</taxon>
        <taxon>Ecdysozoa</taxon>
        <taxon>Nematoda</taxon>
        <taxon>Enoplea</taxon>
        <taxon>Dorylaimia</taxon>
        <taxon>Trichinellida</taxon>
        <taxon>Trichinellidae</taxon>
        <taxon>Trichinella</taxon>
    </lineage>
</organism>
<proteinExistence type="predicted"/>
<comment type="caution">
    <text evidence="1">The sequence shown here is derived from an EMBL/GenBank/DDBJ whole genome shotgun (WGS) entry which is preliminary data.</text>
</comment>
<protein>
    <submittedName>
        <fullName evidence="1">Uncharacterized protein</fullName>
    </submittedName>
</protein>
<sequence length="78" mass="9129">MYYIYLFVCLALKYHSSVYYIDYLKYHEKEITAGQILMHVKLIRQSALSSSLYSCLMSSSPSIHGFNFRLFSSTLLDK</sequence>
<dbReference type="EMBL" id="JYDS01000078">
    <property type="protein sequence ID" value="KRZ26936.1"/>
    <property type="molecule type" value="Genomic_DNA"/>
</dbReference>
<gene>
    <name evidence="1" type="ORF">T4B_2171</name>
</gene>
<evidence type="ECO:0000313" key="2">
    <source>
        <dbReference type="Proteomes" id="UP000054805"/>
    </source>
</evidence>